<evidence type="ECO:0000256" key="1">
    <source>
        <dbReference type="ARBA" id="ARBA00004752"/>
    </source>
</evidence>
<dbReference type="GO" id="GO:0071555">
    <property type="term" value="P:cell wall organization"/>
    <property type="evidence" value="ECO:0007669"/>
    <property type="project" value="UniProtKB-KW"/>
</dbReference>
<dbReference type="InterPro" id="IPR013564">
    <property type="entry name" value="MurT_C"/>
</dbReference>
<dbReference type="InterPro" id="IPR036565">
    <property type="entry name" value="Mur-like_cat_sf"/>
</dbReference>
<accession>A0A1T4KVD9</accession>
<dbReference type="STRING" id="290054.SAMN02745114_00625"/>
<dbReference type="GO" id="GO:0140282">
    <property type="term" value="F:carbon-nitrogen ligase activity on lipid II"/>
    <property type="evidence" value="ECO:0007669"/>
    <property type="project" value="UniProtKB-UniRule"/>
</dbReference>
<keyword evidence="2" id="KW-0067">ATP-binding</keyword>
<comment type="function">
    <text evidence="2">The lipid II isoglutaminyl synthase complex catalyzes the formation of alpha-D-isoglutamine in the cell wall lipid II stem peptide. The MurT subunit catalyzes the ATP-dependent amidation of D-glutamate residue of lipid II, converting it to an isoglutamine residue.</text>
</comment>
<dbReference type="OrthoDB" id="9803907at2"/>
<protein>
    <recommendedName>
        <fullName evidence="2">Lipid II isoglutaminyl synthase (glutamine-hydrolyzing) subunit MurT</fullName>
        <ecNumber evidence="2">6.3.5.13</ecNumber>
    </recommendedName>
</protein>
<evidence type="ECO:0000259" key="3">
    <source>
        <dbReference type="Pfam" id="PF08245"/>
    </source>
</evidence>
<dbReference type="HAMAP" id="MF_02214">
    <property type="entry name" value="Lipid_II_synth_MurT"/>
    <property type="match status" value="1"/>
</dbReference>
<feature type="binding site" evidence="2">
    <location>
        <position position="202"/>
    </location>
    <ligand>
        <name>Zn(2+)</name>
        <dbReference type="ChEBI" id="CHEBI:29105"/>
    </ligand>
</feature>
<dbReference type="PANTHER" id="PTHR23135">
    <property type="entry name" value="MUR LIGASE FAMILY MEMBER"/>
    <property type="match status" value="1"/>
</dbReference>
<dbReference type="Proteomes" id="UP000190657">
    <property type="component" value="Unassembled WGS sequence"/>
</dbReference>
<keyword evidence="2" id="KW-0436">Ligase</keyword>
<comment type="catalytic activity">
    <reaction evidence="2">
        <text>beta-D-GlcNAc-(1-&gt;4)-Mur2Ac(oyl-L-Ala-gamma-D-Glu-L-Lys-D-Ala-D-Ala)-di-trans,octa-cis-undecaprenyl diphosphate + ATP = beta-D-GlcNAc-(1-&gt;4)-Mur2Ac(oyl-L-Ala-gamma-D-O-P-Glu-L-Lys-D-Ala-D-Ala)-di-trans,octa-cis-undecaprenyl diphosphate + ADP</text>
        <dbReference type="Rhea" id="RHEA:59488"/>
        <dbReference type="ChEBI" id="CHEBI:30616"/>
        <dbReference type="ChEBI" id="CHEBI:60033"/>
        <dbReference type="ChEBI" id="CHEBI:143132"/>
        <dbReference type="ChEBI" id="CHEBI:456216"/>
    </reaction>
</comment>
<dbReference type="GO" id="GO:0009252">
    <property type="term" value="P:peptidoglycan biosynthetic process"/>
    <property type="evidence" value="ECO:0007669"/>
    <property type="project" value="UniProtKB-UniRule"/>
</dbReference>
<dbReference type="RefSeq" id="WP_078768121.1">
    <property type="nucleotide sequence ID" value="NZ_FUWW01000005.1"/>
</dbReference>
<dbReference type="GO" id="GO:0008270">
    <property type="term" value="F:zinc ion binding"/>
    <property type="evidence" value="ECO:0007669"/>
    <property type="project" value="UniProtKB-UniRule"/>
</dbReference>
<dbReference type="PANTHER" id="PTHR23135:SF7">
    <property type="entry name" value="LIPID II ISOGLUTAMINYL SYNTHASE (GLUTAMINE-HYDROLYZING) SUBUNIT MURT"/>
    <property type="match status" value="1"/>
</dbReference>
<organism evidence="5 6">
    <name type="scientific">Eubacterium coprostanoligenes</name>
    <dbReference type="NCBI Taxonomy" id="290054"/>
    <lineage>
        <taxon>Bacteria</taxon>
        <taxon>Bacillati</taxon>
        <taxon>Bacillota</taxon>
        <taxon>Clostridia</taxon>
        <taxon>Eubacteriales</taxon>
        <taxon>Eubacteriaceae</taxon>
        <taxon>Eubacterium</taxon>
    </lineage>
</organism>
<dbReference type="Gene3D" id="3.40.1190.10">
    <property type="entry name" value="Mur-like, catalytic domain"/>
    <property type="match status" value="1"/>
</dbReference>
<gene>
    <name evidence="2" type="primary">murT</name>
    <name evidence="5" type="ORF">SAMN02745114_00625</name>
</gene>
<dbReference type="GO" id="GO:0005524">
    <property type="term" value="F:ATP binding"/>
    <property type="evidence" value="ECO:0007669"/>
    <property type="project" value="UniProtKB-UniRule"/>
</dbReference>
<keyword evidence="2" id="KW-0961">Cell wall biogenesis/degradation</keyword>
<evidence type="ECO:0000313" key="5">
    <source>
        <dbReference type="EMBL" id="SJZ46340.1"/>
    </source>
</evidence>
<dbReference type="EC" id="6.3.5.13" evidence="2"/>
<comment type="catalytic activity">
    <reaction evidence="2">
        <text>beta-D-GlcNAc-(1-&gt;4)-Mur2Ac(oyl-L-Ala-gamma-D-Glu-L-Lys-D-Ala-D-Ala)-di-trans,octa-cis-undecaprenyl diphosphate + L-glutamine + ATP + H2O = beta-D-GlcNAc-(1-&gt;4)-Mur2Ac(oyl-L-Ala-D-isoglutaminyl-L-Lys-D-Ala-D-Ala)-di-trans,octa-cis-undecaprenyl diphosphate + L-glutamate + ADP + phosphate + H(+)</text>
        <dbReference type="Rhea" id="RHEA:57928"/>
        <dbReference type="ChEBI" id="CHEBI:15377"/>
        <dbReference type="ChEBI" id="CHEBI:15378"/>
        <dbReference type="ChEBI" id="CHEBI:29985"/>
        <dbReference type="ChEBI" id="CHEBI:30616"/>
        <dbReference type="ChEBI" id="CHEBI:43474"/>
        <dbReference type="ChEBI" id="CHEBI:58359"/>
        <dbReference type="ChEBI" id="CHEBI:60033"/>
        <dbReference type="ChEBI" id="CHEBI:62233"/>
        <dbReference type="ChEBI" id="CHEBI:456216"/>
        <dbReference type="EC" id="6.3.5.13"/>
    </reaction>
</comment>
<dbReference type="InterPro" id="IPR043703">
    <property type="entry name" value="Lipid_II_synth_MurT"/>
</dbReference>
<keyword evidence="2" id="KW-0573">Peptidoglycan synthesis</keyword>
<evidence type="ECO:0000313" key="6">
    <source>
        <dbReference type="Proteomes" id="UP000190657"/>
    </source>
</evidence>
<reference evidence="5 6" key="1">
    <citation type="submission" date="2017-02" db="EMBL/GenBank/DDBJ databases">
        <authorList>
            <person name="Peterson S.W."/>
        </authorList>
    </citation>
    <scope>NUCLEOTIDE SEQUENCE [LARGE SCALE GENOMIC DNA]</scope>
    <source>
        <strain evidence="5 6">ATCC 51222</strain>
    </source>
</reference>
<comment type="similarity">
    <text evidence="2">Belongs to the MurCDEF family. MurT subfamily.</text>
</comment>
<keyword evidence="2" id="KW-0547">Nucleotide-binding</keyword>
<comment type="subunit">
    <text evidence="2">Forms a heterodimer with GatD.</text>
</comment>
<feature type="domain" description="Lipid II isoglutaminyl synthase (glutamine-hydrolyzing) subunit MurT C-terminal" evidence="4">
    <location>
        <begin position="307"/>
        <end position="412"/>
    </location>
</feature>
<dbReference type="Pfam" id="PF08245">
    <property type="entry name" value="Mur_ligase_M"/>
    <property type="match status" value="1"/>
</dbReference>
<dbReference type="AlphaFoldDB" id="A0A1T4KVD9"/>
<evidence type="ECO:0000259" key="4">
    <source>
        <dbReference type="Pfam" id="PF08353"/>
    </source>
</evidence>
<comment type="pathway">
    <text evidence="1 2">Cell wall biogenesis; peptidoglycan biosynthesis.</text>
</comment>
<sequence length="430" mass="47518">MFIILLLSKILIKILNITGKGATSLPGKLALKLKPGILFHLSRGVYCICVTGTNGKTTTCAMIEHGMKNNNIPCFINKSGANMLGGVATAFIKNSNLFGKPKCRYAVLECDENSLPLITNSINAKIIVVTNIFRDQLDRYAEVNTTFDKIKQGIENSPNATIVLNADCPLTYSLKFHCKNDVVSFGVNGNGKGNVPSDSPFCPCCSSRLKYNSVMYAQLGDFCCPNCKYKRVTPDLCATDVHGSSFILDGKSITLALGGIYNVYNFLSASSVLNLLHLNYLPLQSFGGSFGRMENFYCDNRKITVMLVKNPVGFSNCINYAFGRFGEFESVFALNDNDADGKDVSWIWDVDFSAVKSRKNYTVGKRAYDMALRLKYDGIVPTVIDGEDYSKLIALIKNGNTDFVIFSTYTAMMNLRHLLIENFGGDEFWQ</sequence>
<keyword evidence="2" id="KW-0862">Zinc</keyword>
<dbReference type="InterPro" id="IPR013221">
    <property type="entry name" value="Mur_ligase_cen"/>
</dbReference>
<feature type="binding site" evidence="2">
    <location>
        <position position="205"/>
    </location>
    <ligand>
        <name>Zn(2+)</name>
        <dbReference type="ChEBI" id="CHEBI:29105"/>
    </ligand>
</feature>
<keyword evidence="2" id="KW-0479">Metal-binding</keyword>
<dbReference type="GO" id="GO:0016881">
    <property type="term" value="F:acid-amino acid ligase activity"/>
    <property type="evidence" value="ECO:0007669"/>
    <property type="project" value="InterPro"/>
</dbReference>
<comment type="catalytic activity">
    <reaction evidence="2">
        <text>beta-D-GlcNAc-(1-&gt;4)-Mur2Ac(oyl-L-Ala-gamma-D-O-P-Glu-L-Lys-D-Ala-D-Ala)-di-trans,octa-cis-undecaprenyl diphosphate + NH4(+) = beta-D-GlcNAc-(1-&gt;4)-Mur2Ac(oyl-L-Ala-D-isoglutaminyl-L-Lys-D-Ala-D-Ala)-di-trans,octa-cis-undecaprenyl diphosphate + phosphate + H(+)</text>
        <dbReference type="Rhea" id="RHEA:57932"/>
        <dbReference type="ChEBI" id="CHEBI:15378"/>
        <dbReference type="ChEBI" id="CHEBI:28938"/>
        <dbReference type="ChEBI" id="CHEBI:43474"/>
        <dbReference type="ChEBI" id="CHEBI:62233"/>
        <dbReference type="ChEBI" id="CHEBI:143132"/>
    </reaction>
</comment>
<feature type="binding site" evidence="2">
    <location>
        <position position="227"/>
    </location>
    <ligand>
        <name>Zn(2+)</name>
        <dbReference type="ChEBI" id="CHEBI:29105"/>
    </ligand>
</feature>
<name>A0A1T4KVD9_9FIRM</name>
<feature type="domain" description="Mur ligase central" evidence="3">
    <location>
        <begin position="50"/>
        <end position="191"/>
    </location>
</feature>
<feature type="binding site" evidence="2">
    <location>
        <position position="224"/>
    </location>
    <ligand>
        <name>Zn(2+)</name>
        <dbReference type="ChEBI" id="CHEBI:29105"/>
    </ligand>
</feature>
<dbReference type="SUPFAM" id="SSF53623">
    <property type="entry name" value="MurD-like peptide ligases, catalytic domain"/>
    <property type="match status" value="1"/>
</dbReference>
<keyword evidence="6" id="KW-1185">Reference proteome</keyword>
<dbReference type="Pfam" id="PF08353">
    <property type="entry name" value="MurT_C"/>
    <property type="match status" value="1"/>
</dbReference>
<proteinExistence type="inferred from homology"/>
<dbReference type="EMBL" id="FUWW01000005">
    <property type="protein sequence ID" value="SJZ46340.1"/>
    <property type="molecule type" value="Genomic_DNA"/>
</dbReference>
<dbReference type="GO" id="GO:0008360">
    <property type="term" value="P:regulation of cell shape"/>
    <property type="evidence" value="ECO:0007669"/>
    <property type="project" value="UniProtKB-KW"/>
</dbReference>
<dbReference type="UniPathway" id="UPA00219"/>
<feature type="active site" evidence="2">
    <location>
        <position position="343"/>
    </location>
</feature>
<evidence type="ECO:0000256" key="2">
    <source>
        <dbReference type="HAMAP-Rule" id="MF_02214"/>
    </source>
</evidence>
<keyword evidence="2" id="KW-0133">Cell shape</keyword>